<evidence type="ECO:0000313" key="11">
    <source>
        <dbReference type="Proteomes" id="UP000288216"/>
    </source>
</evidence>
<keyword evidence="6" id="KW-0449">Lipoprotein</keyword>
<feature type="coiled-coil region" evidence="8">
    <location>
        <begin position="139"/>
        <end position="180"/>
    </location>
</feature>
<gene>
    <name evidence="10" type="ORF">scyTo_0000668</name>
</gene>
<reference evidence="10 11" key="1">
    <citation type="journal article" date="2018" name="Nat. Ecol. Evol.">
        <title>Shark genomes provide insights into elasmobranch evolution and the origin of vertebrates.</title>
        <authorList>
            <person name="Hara Y"/>
            <person name="Yamaguchi K"/>
            <person name="Onimaru K"/>
            <person name="Kadota M"/>
            <person name="Koyanagi M"/>
            <person name="Keeley SD"/>
            <person name="Tatsumi K"/>
            <person name="Tanaka K"/>
            <person name="Motone F"/>
            <person name="Kageyama Y"/>
            <person name="Nozu R"/>
            <person name="Adachi N"/>
            <person name="Nishimura O"/>
            <person name="Nakagawa R"/>
            <person name="Tanegashima C"/>
            <person name="Kiyatake I"/>
            <person name="Matsumoto R"/>
            <person name="Murakumo K"/>
            <person name="Nishida K"/>
            <person name="Terakita A"/>
            <person name="Kuratani S"/>
            <person name="Sato K"/>
            <person name="Hyodo S Kuraku.S."/>
        </authorList>
    </citation>
    <scope>NUCLEOTIDE SEQUENCE [LARGE SCALE GENOMIC DNA]</scope>
</reference>
<evidence type="ECO:0000256" key="6">
    <source>
        <dbReference type="ARBA" id="ARBA00023288"/>
    </source>
</evidence>
<dbReference type="PANTHER" id="PTHR21588:SF18">
    <property type="entry name" value="MICOS COMPLEX SUBUNIT MIC19"/>
    <property type="match status" value="1"/>
</dbReference>
<dbReference type="OMA" id="CYRENAH"/>
<evidence type="ECO:0000256" key="8">
    <source>
        <dbReference type="SAM" id="Coils"/>
    </source>
</evidence>
<dbReference type="Proteomes" id="UP000288216">
    <property type="component" value="Unassembled WGS sequence"/>
</dbReference>
<feature type="compositionally biased region" description="Basic and acidic residues" evidence="9">
    <location>
        <begin position="77"/>
        <end position="87"/>
    </location>
</feature>
<dbReference type="InterPro" id="IPR052632">
    <property type="entry name" value="MICOS_subunit_Mic19"/>
</dbReference>
<evidence type="ECO:0000256" key="7">
    <source>
        <dbReference type="ARBA" id="ARBA00034476"/>
    </source>
</evidence>
<dbReference type="Pfam" id="PF05300">
    <property type="entry name" value="MIC19_MIC25"/>
    <property type="match status" value="1"/>
</dbReference>
<dbReference type="OrthoDB" id="9944291at2759"/>
<evidence type="ECO:0000313" key="10">
    <source>
        <dbReference type="EMBL" id="GCB66990.1"/>
    </source>
</evidence>
<keyword evidence="8" id="KW-0175">Coiled coil</keyword>
<evidence type="ECO:0000256" key="2">
    <source>
        <dbReference type="ARBA" id="ARBA00022792"/>
    </source>
</evidence>
<evidence type="ECO:0000256" key="5">
    <source>
        <dbReference type="ARBA" id="ARBA00023157"/>
    </source>
</evidence>
<evidence type="ECO:0000256" key="3">
    <source>
        <dbReference type="ARBA" id="ARBA00023128"/>
    </source>
</evidence>
<keyword evidence="4" id="KW-0472">Membrane</keyword>
<dbReference type="GO" id="GO:0061617">
    <property type="term" value="C:MICOS complex"/>
    <property type="evidence" value="ECO:0007669"/>
    <property type="project" value="InterPro"/>
</dbReference>
<name>A0A401P1L4_SCYTO</name>
<accession>A0A401P1L4</accession>
<dbReference type="STRING" id="75743.A0A401P1L4"/>
<dbReference type="AlphaFoldDB" id="A0A401P1L4"/>
<feature type="region of interest" description="Disordered" evidence="9">
    <location>
        <begin position="41"/>
        <end position="87"/>
    </location>
</feature>
<organism evidence="10 11">
    <name type="scientific">Scyliorhinus torazame</name>
    <name type="common">Cloudy catshark</name>
    <name type="synonym">Catulus torazame</name>
    <dbReference type="NCBI Taxonomy" id="75743"/>
    <lineage>
        <taxon>Eukaryota</taxon>
        <taxon>Metazoa</taxon>
        <taxon>Chordata</taxon>
        <taxon>Craniata</taxon>
        <taxon>Vertebrata</taxon>
        <taxon>Chondrichthyes</taxon>
        <taxon>Elasmobranchii</taxon>
        <taxon>Galeomorphii</taxon>
        <taxon>Galeoidea</taxon>
        <taxon>Carcharhiniformes</taxon>
        <taxon>Scyliorhinidae</taxon>
        <taxon>Scyliorhinus</taxon>
    </lineage>
</organism>
<evidence type="ECO:0000256" key="1">
    <source>
        <dbReference type="ARBA" id="ARBA00022707"/>
    </source>
</evidence>
<keyword evidence="3" id="KW-0496">Mitochondrion</keyword>
<proteinExistence type="predicted"/>
<keyword evidence="2" id="KW-0999">Mitochondrion inner membrane</keyword>
<dbReference type="PANTHER" id="PTHR21588">
    <property type="entry name" value="COILED-COIL-HELIX-COILED-COIL-HELIX DOMAIN CONTAINING 6"/>
    <property type="match status" value="1"/>
</dbReference>
<dbReference type="GO" id="GO:0007007">
    <property type="term" value="P:inner mitochondrial membrane organization"/>
    <property type="evidence" value="ECO:0007669"/>
    <property type="project" value="TreeGrafter"/>
</dbReference>
<evidence type="ECO:0008006" key="12">
    <source>
        <dbReference type="Google" id="ProtNLM"/>
    </source>
</evidence>
<keyword evidence="1" id="KW-0519">Myristate</keyword>
<comment type="caution">
    <text evidence="10">The sequence shown here is derived from an EMBL/GenBank/DDBJ whole genome shotgun (WGS) entry which is preliminary data.</text>
</comment>
<sequence>MGGSGSTKRVSFEADENDQITVVKGIRDFAIFSKQLSDSVINRMRDASPPAEKPQSPPPGPPSSTGTRPPSPVQPRVTDEEARKQISDELAQERARQDLNLQKRLENDKRYVHDEISKILERERDAASDSLIKTVIRERALTEEERVKAKHATKQLEEKEKELQKLNAYYKEQVTRLEDRSAEFYKLTTEQYQTAVSEVESKFKRYESRPICAELQEDVLRCYQKNPDQTLSCSALAKQYMHCINYAKQSLLGKGG</sequence>
<comment type="subcellular location">
    <subcellularLocation>
        <location evidence="7">Mitochondrion inner membrane</location>
        <topology evidence="7">Lipid-anchor</topology>
    </subcellularLocation>
</comment>
<evidence type="ECO:0000256" key="9">
    <source>
        <dbReference type="SAM" id="MobiDB-lite"/>
    </source>
</evidence>
<dbReference type="EMBL" id="BFAA01000132">
    <property type="protein sequence ID" value="GCB66990.1"/>
    <property type="molecule type" value="Genomic_DNA"/>
</dbReference>
<evidence type="ECO:0000256" key="4">
    <source>
        <dbReference type="ARBA" id="ARBA00023136"/>
    </source>
</evidence>
<feature type="compositionally biased region" description="Pro residues" evidence="9">
    <location>
        <begin position="51"/>
        <end position="62"/>
    </location>
</feature>
<dbReference type="InterPro" id="IPR007964">
    <property type="entry name" value="MIC19/MIC25"/>
</dbReference>
<keyword evidence="5" id="KW-1015">Disulfide bond</keyword>
<keyword evidence="11" id="KW-1185">Reference proteome</keyword>
<protein>
    <recommendedName>
        <fullName evidence="12">CHCH domain-containing protein</fullName>
    </recommendedName>
</protein>